<feature type="compositionally biased region" description="Acidic residues" evidence="1">
    <location>
        <begin position="466"/>
        <end position="476"/>
    </location>
</feature>
<feature type="region of interest" description="Disordered" evidence="1">
    <location>
        <begin position="1"/>
        <end position="21"/>
    </location>
</feature>
<feature type="compositionally biased region" description="Polar residues" evidence="1">
    <location>
        <begin position="378"/>
        <end position="391"/>
    </location>
</feature>
<feature type="non-terminal residue" evidence="2">
    <location>
        <position position="796"/>
    </location>
</feature>
<comment type="caution">
    <text evidence="2">The sequence shown here is derived from an EMBL/GenBank/DDBJ whole genome shotgun (WGS) entry which is preliminary data.</text>
</comment>
<accession>A0A9W8JHU9</accession>
<reference evidence="2" key="1">
    <citation type="submission" date="2022-06" db="EMBL/GenBank/DDBJ databases">
        <title>Genome Sequence of Candolleomyces eurysporus.</title>
        <authorList>
            <person name="Buettner E."/>
        </authorList>
    </citation>
    <scope>NUCLEOTIDE SEQUENCE</scope>
    <source>
        <strain evidence="2">VTCC 930004</strain>
    </source>
</reference>
<dbReference type="Proteomes" id="UP001140091">
    <property type="component" value="Unassembled WGS sequence"/>
</dbReference>
<feature type="compositionally biased region" description="Acidic residues" evidence="1">
    <location>
        <begin position="318"/>
        <end position="331"/>
    </location>
</feature>
<feature type="region of interest" description="Disordered" evidence="1">
    <location>
        <begin position="300"/>
        <end position="406"/>
    </location>
</feature>
<feature type="region of interest" description="Disordered" evidence="1">
    <location>
        <begin position="533"/>
        <end position="572"/>
    </location>
</feature>
<evidence type="ECO:0000313" key="3">
    <source>
        <dbReference type="Proteomes" id="UP001140091"/>
    </source>
</evidence>
<feature type="compositionally biased region" description="Polar residues" evidence="1">
    <location>
        <begin position="57"/>
        <end position="72"/>
    </location>
</feature>
<gene>
    <name evidence="2" type="ORF">H1R20_g2727</name>
</gene>
<feature type="compositionally biased region" description="Basic residues" evidence="1">
    <location>
        <begin position="720"/>
        <end position="729"/>
    </location>
</feature>
<sequence>MPNTTSGTSTGSGLHRRLSARRGSLTALDPYAVHADINENPNRTSSSKLTIVRVLPSQPSQPSAPITLNEAPSSFTSSSRRRRLGSSGAAGSGAQIANSSPHSAGPASPAPSSAGASPVLRSQPLSTALTGGGAVSTNVAPATFTPLPDDIYLPFIDRPSEVAQLISVPPDAKLFALLSQTLPKTYEPPAGTGTTTVINPDTGEEEVLEELPNDPSLWTYDHLIFHLTQVDRDVAPDPIWTFAARKCILSHSELIWERVKGGLGVPPELDIDYDFTRQHQRSNSEEKLNAKMRKLRQELRDGAPKNRLGQSVSHNESALDDEEESEEEEDVQDKGTGGKWTPTTNVRGVDKPSPAGSTPAAGGRSDSAHEVGGVVIGSFNNPSSIDIATQGPSPPLGATTENLEDDDVDDDFISIEPLLAPSAESIGALGANPPPPLSLGSSTLLEEGLASDTPAGEGIGLGDIAEGEEEEEEEERGGDNTGTQQATKTEETKQEPEEELIPPSQIQGLRIFTSPVHAAGAYGGGGLFVPHHQHPSSLLHSTSADGSTPPHLGMMASPLPMTPTVGEEGTGGGGRTLAQALASGAHDVQAATQQSHVISPPAGGNRPHSRTSSFSSITGISIGPFSRSESTGTLAALIAAQHQQQLHYAGSDAGDSAGYASDWSVGATGGGSASGSVAGAEVVGERLPGQPLFVSNFARLNGCPTLKGGVPNPAVERRSHAPPRFKLKRTGSTGAVVGSVPSSNFLGSHAHLASGQSKALSDVETPSSPKERTYSHGASSYGQGKPGSWTGVKGTN</sequence>
<feature type="compositionally biased region" description="Polar residues" evidence="1">
    <location>
        <begin position="754"/>
        <end position="768"/>
    </location>
</feature>
<feature type="region of interest" description="Disordered" evidence="1">
    <location>
        <begin position="57"/>
        <end position="119"/>
    </location>
</feature>
<evidence type="ECO:0000256" key="1">
    <source>
        <dbReference type="SAM" id="MobiDB-lite"/>
    </source>
</evidence>
<feature type="region of interest" description="Disordered" evidence="1">
    <location>
        <begin position="754"/>
        <end position="796"/>
    </location>
</feature>
<keyword evidence="3" id="KW-1185">Reference proteome</keyword>
<protein>
    <submittedName>
        <fullName evidence="2">Uncharacterized protein</fullName>
    </submittedName>
</protein>
<evidence type="ECO:0000313" key="2">
    <source>
        <dbReference type="EMBL" id="KAJ2934384.1"/>
    </source>
</evidence>
<dbReference type="EMBL" id="JANBPK010000719">
    <property type="protein sequence ID" value="KAJ2934384.1"/>
    <property type="molecule type" value="Genomic_DNA"/>
</dbReference>
<feature type="compositionally biased region" description="Low complexity" evidence="1">
    <location>
        <begin position="1"/>
        <end position="13"/>
    </location>
</feature>
<feature type="compositionally biased region" description="Low complexity" evidence="1">
    <location>
        <begin position="85"/>
        <end position="118"/>
    </location>
</feature>
<feature type="region of interest" description="Disordered" evidence="1">
    <location>
        <begin position="466"/>
        <end position="507"/>
    </location>
</feature>
<dbReference type="OrthoDB" id="2591449at2759"/>
<organism evidence="2 3">
    <name type="scientific">Candolleomyces eurysporus</name>
    <dbReference type="NCBI Taxonomy" id="2828524"/>
    <lineage>
        <taxon>Eukaryota</taxon>
        <taxon>Fungi</taxon>
        <taxon>Dikarya</taxon>
        <taxon>Basidiomycota</taxon>
        <taxon>Agaricomycotina</taxon>
        <taxon>Agaricomycetes</taxon>
        <taxon>Agaricomycetidae</taxon>
        <taxon>Agaricales</taxon>
        <taxon>Agaricineae</taxon>
        <taxon>Psathyrellaceae</taxon>
        <taxon>Candolleomyces</taxon>
    </lineage>
</organism>
<name>A0A9W8JHU9_9AGAR</name>
<proteinExistence type="predicted"/>
<dbReference type="AlphaFoldDB" id="A0A9W8JHU9"/>
<feature type="region of interest" description="Disordered" evidence="1">
    <location>
        <begin position="709"/>
        <end position="733"/>
    </location>
</feature>